<accession>A0A099TY71</accession>
<proteinExistence type="predicted"/>
<evidence type="ECO:0000313" key="4">
    <source>
        <dbReference type="Proteomes" id="UP000255139"/>
    </source>
</evidence>
<reference evidence="2 3" key="1">
    <citation type="journal article" date="2014" name="Genome Announc.">
        <title>Draft genome sequences of eight enterohepatic helicobacter species isolated from both laboratory and wild rodents.</title>
        <authorList>
            <person name="Sheh A."/>
            <person name="Shen Z."/>
            <person name="Fox J.G."/>
        </authorList>
    </citation>
    <scope>NUCLEOTIDE SEQUENCE [LARGE SCALE GENOMIC DNA]</scope>
    <source>
        <strain evidence="2 3">ST1</strain>
    </source>
</reference>
<evidence type="ECO:0000313" key="3">
    <source>
        <dbReference type="Proteomes" id="UP000029922"/>
    </source>
</evidence>
<dbReference type="Proteomes" id="UP000029922">
    <property type="component" value="Unassembled WGS sequence"/>
</dbReference>
<protein>
    <submittedName>
        <fullName evidence="1">Uncharacterized protein</fullName>
    </submittedName>
</protein>
<reference evidence="1 4" key="2">
    <citation type="submission" date="2018-06" db="EMBL/GenBank/DDBJ databases">
        <authorList>
            <consortium name="Pathogen Informatics"/>
            <person name="Doyle S."/>
        </authorList>
    </citation>
    <scope>NUCLEOTIDE SEQUENCE [LARGE SCALE GENOMIC DNA]</scope>
    <source>
        <strain evidence="1 4">NCTC12714</strain>
    </source>
</reference>
<dbReference type="Proteomes" id="UP000255139">
    <property type="component" value="Unassembled WGS sequence"/>
</dbReference>
<dbReference type="EMBL" id="JRPD02000056">
    <property type="protein sequence ID" value="TLD97150.1"/>
    <property type="molecule type" value="Genomic_DNA"/>
</dbReference>
<name>A0A099TY71_9HELI</name>
<evidence type="ECO:0000313" key="1">
    <source>
        <dbReference type="EMBL" id="STQ85876.1"/>
    </source>
</evidence>
<dbReference type="AlphaFoldDB" id="A0A099TY71"/>
<dbReference type="RefSeq" id="WP_034558060.1">
    <property type="nucleotide sequence ID" value="NZ_FZML01000005.1"/>
</dbReference>
<keyword evidence="4" id="KW-1185">Reference proteome</keyword>
<dbReference type="EMBL" id="UGJE01000002">
    <property type="protein sequence ID" value="STQ85876.1"/>
    <property type="molecule type" value="Genomic_DNA"/>
</dbReference>
<gene>
    <name evidence="2" type="ORF">LS73_009715</name>
    <name evidence="1" type="ORF">NCTC12714_00665</name>
</gene>
<sequence length="138" mass="15950">MPINNLENKGNVATSQYILNKQYQQLEFQRIWTQLKQLLAQMQSLYEASYPKLKPNKDTRLLANANNNKAIDTTNQKAIQELWLKTFNLKSLEDDFIPNVPNEVKEYIQGADLKLTKGSLTKLIKIIEKISYLSLSPH</sequence>
<evidence type="ECO:0000313" key="2">
    <source>
        <dbReference type="EMBL" id="TLD97150.1"/>
    </source>
</evidence>
<organism evidence="1 4">
    <name type="scientific">Helicobacter muridarum</name>
    <dbReference type="NCBI Taxonomy" id="216"/>
    <lineage>
        <taxon>Bacteria</taxon>
        <taxon>Pseudomonadati</taxon>
        <taxon>Campylobacterota</taxon>
        <taxon>Epsilonproteobacteria</taxon>
        <taxon>Campylobacterales</taxon>
        <taxon>Helicobacteraceae</taxon>
        <taxon>Helicobacter</taxon>
    </lineage>
</organism>